<reference evidence="1 2" key="1">
    <citation type="submission" date="2018-02" db="EMBL/GenBank/DDBJ databases">
        <title>FDA/CDC Antimicrobial Resistant Isolate Bank Genome Sequencing.</title>
        <authorList>
            <person name="Benahmed F.H."/>
            <person name="Lutgring J.D."/>
            <person name="Yoo B."/>
            <person name="Machado M."/>
            <person name="Brown A."/>
            <person name="McAllister G."/>
            <person name="Perry A."/>
            <person name="Halpin A.L."/>
            <person name="Vavikolanu K."/>
            <person name="Ott S."/>
            <person name="Zhao X."/>
            <person name="Tallon L.J."/>
            <person name="Sadzewicz L."/>
            <person name="Aluvathingal J."/>
            <person name="Nadendla S."/>
            <person name="Voskania-kordi A."/>
            <person name="Simonyan V."/>
            <person name="Patel J."/>
            <person name="Shawar R.M."/>
        </authorList>
    </citation>
    <scope>NUCLEOTIDE SEQUENCE [LARGE SCALE GENOMIC DNA]</scope>
    <source>
        <strain evidence="1 2">AR_0356</strain>
    </source>
</reference>
<evidence type="ECO:0000313" key="2">
    <source>
        <dbReference type="Proteomes" id="UP000238390"/>
    </source>
</evidence>
<dbReference type="RefSeq" id="WP_003150676.1">
    <property type="nucleotide sequence ID" value="NZ_CP020560.1"/>
</dbReference>
<dbReference type="GeneID" id="77220915"/>
<accession>A0A2R3IRD0</accession>
<dbReference type="Proteomes" id="UP000238390">
    <property type="component" value="Chromosome"/>
</dbReference>
<name>A0A2R3IRD0_9PSED</name>
<organism evidence="1 2">
    <name type="scientific">Pseudomonas paraeruginosa</name>
    <dbReference type="NCBI Taxonomy" id="2994495"/>
    <lineage>
        <taxon>Bacteria</taxon>
        <taxon>Pseudomonadati</taxon>
        <taxon>Pseudomonadota</taxon>
        <taxon>Gammaproteobacteria</taxon>
        <taxon>Pseudomonadales</taxon>
        <taxon>Pseudomonadaceae</taxon>
        <taxon>Pseudomonas</taxon>
    </lineage>
</organism>
<dbReference type="EMBL" id="CP027169">
    <property type="protein sequence ID" value="AVK04481.1"/>
    <property type="molecule type" value="Genomic_DNA"/>
</dbReference>
<proteinExistence type="predicted"/>
<dbReference type="AlphaFoldDB" id="A0A2R3IRD0"/>
<evidence type="ECO:0000313" key="1">
    <source>
        <dbReference type="EMBL" id="AVK04481.1"/>
    </source>
</evidence>
<keyword evidence="2" id="KW-1185">Reference proteome</keyword>
<sequence length="69" mass="7598">MIDTLSFASRLCKFVILLVALLVGGASCYLWLAGRPYRDAISAFVPLVLPMLALVLAFDLFRALVLGRR</sequence>
<protein>
    <submittedName>
        <fullName evidence="1">Membrane protein</fullName>
    </submittedName>
</protein>
<gene>
    <name evidence="1" type="ORF">CSB93_3948</name>
</gene>